<dbReference type="AlphaFoldDB" id="A0A2V3UEX7"/>
<dbReference type="InterPro" id="IPR051691">
    <property type="entry name" value="Metab_Enz_Cyan_OpOx_G3PDH"/>
</dbReference>
<evidence type="ECO:0000256" key="1">
    <source>
        <dbReference type="ARBA" id="ARBA00023002"/>
    </source>
</evidence>
<comment type="caution">
    <text evidence="3">The sequence shown here is derived from an EMBL/GenBank/DDBJ whole genome shotgun (WGS) entry which is preliminary data.</text>
</comment>
<keyword evidence="1" id="KW-0560">Oxidoreductase</keyword>
<dbReference type="CDD" id="cd19946">
    <property type="entry name" value="GlpA-like_Fer2_BFD-like"/>
    <property type="match status" value="1"/>
</dbReference>
<dbReference type="SUPFAM" id="SSF51905">
    <property type="entry name" value="FAD/NAD(P)-binding domain"/>
    <property type="match status" value="1"/>
</dbReference>
<dbReference type="InterPro" id="IPR041854">
    <property type="entry name" value="BFD-like_2Fe2S-bd_dom_sf"/>
</dbReference>
<sequence length="459" mass="48005">MSHMDGPGIVIVGAGPAGIGAADVLVRAGLRPVLIDEGRRPGGQGYRKSDPTLGLSLGYARAANYKRIHAVFTALETQIDYRPETLVWSVDGRAAYLAERGAVVDAGLSYDRLILATGATDKIAPVPGWTLTGVYTLGGAQVILKDQGCSIGRKVVFYGSSPLLYLAAAQYIEAGAGKVTILDTTPFARKAAASLKIARAPSVLCNGVALLAGLKARGVTIVSGVSGLRIDGEDGRVAGVSFQAGRRPMRLDCDAVAIGHGLRAETQLAELAGAELAYDATFDQWLPRTDADGRAADGLYLAGDGARIGGAAAAELAGRVAAMACLADLGRSIDKAELIRLRTRRDAYHASQEGLAQAFAWPRHAFADLPDETVLCRCENVTAGAVRAVARSLEGVSDINRVKALTRCGMGRCQARMCGLAAVEVAAAARQEAAEALTYYRPQPPVKPIFIPEPALSEV</sequence>
<evidence type="ECO:0000313" key="4">
    <source>
        <dbReference type="Proteomes" id="UP000248021"/>
    </source>
</evidence>
<proteinExistence type="predicted"/>
<dbReference type="PRINTS" id="PR00368">
    <property type="entry name" value="FADPNR"/>
</dbReference>
<dbReference type="PANTHER" id="PTHR42949:SF3">
    <property type="entry name" value="ANAEROBIC GLYCEROL-3-PHOSPHATE DEHYDROGENASE SUBUNIT B"/>
    <property type="match status" value="1"/>
</dbReference>
<dbReference type="Pfam" id="PF07992">
    <property type="entry name" value="Pyr_redox_2"/>
    <property type="match status" value="1"/>
</dbReference>
<dbReference type="InterPro" id="IPR017224">
    <property type="entry name" value="Opine_Oxase_asu/HCN_bsu"/>
</dbReference>
<dbReference type="OrthoDB" id="9801699at2"/>
<keyword evidence="4" id="KW-1185">Reference proteome</keyword>
<dbReference type="Gene3D" id="3.50.50.60">
    <property type="entry name" value="FAD/NAD(P)-binding domain"/>
    <property type="match status" value="2"/>
</dbReference>
<dbReference type="Gene3D" id="1.10.10.1100">
    <property type="entry name" value="BFD-like [2Fe-2S]-binding domain"/>
    <property type="match status" value="1"/>
</dbReference>
<reference evidence="3 4" key="1">
    <citation type="submission" date="2018-05" db="EMBL/GenBank/DDBJ databases">
        <title>Genomic Encyclopedia of Type Strains, Phase IV (KMG-IV): sequencing the most valuable type-strain genomes for metagenomic binning, comparative biology and taxonomic classification.</title>
        <authorList>
            <person name="Goeker M."/>
        </authorList>
    </citation>
    <scope>NUCLEOTIDE SEQUENCE [LARGE SCALE GENOMIC DNA]</scope>
    <source>
        <strain evidence="3 4">DSM 6462</strain>
    </source>
</reference>
<name>A0A2V3UEX7_9HYPH</name>
<organism evidence="3 4">
    <name type="scientific">Chelatococcus asaccharovorans</name>
    <dbReference type="NCBI Taxonomy" id="28210"/>
    <lineage>
        <taxon>Bacteria</taxon>
        <taxon>Pseudomonadati</taxon>
        <taxon>Pseudomonadota</taxon>
        <taxon>Alphaproteobacteria</taxon>
        <taxon>Hyphomicrobiales</taxon>
        <taxon>Chelatococcaceae</taxon>
        <taxon>Chelatococcus</taxon>
    </lineage>
</organism>
<protein>
    <submittedName>
        <fullName evidence="3">NADPH-dependent 2,4-dienoyl-CoA reductase/sulfur reductase-like enzyme</fullName>
    </submittedName>
</protein>
<dbReference type="RefSeq" id="WP_110373660.1">
    <property type="nucleotide sequence ID" value="NZ_JAHBRY010000002.1"/>
</dbReference>
<dbReference type="PIRSF" id="PIRSF037495">
    <property type="entry name" value="Opine_OX_OoxA/HcnB"/>
    <property type="match status" value="1"/>
</dbReference>
<dbReference type="Proteomes" id="UP000248021">
    <property type="component" value="Unassembled WGS sequence"/>
</dbReference>
<dbReference type="PANTHER" id="PTHR42949">
    <property type="entry name" value="ANAEROBIC GLYCEROL-3-PHOSPHATE DEHYDROGENASE SUBUNIT B"/>
    <property type="match status" value="1"/>
</dbReference>
<feature type="domain" description="FAD/NAD(P)-binding" evidence="2">
    <location>
        <begin position="9"/>
        <end position="314"/>
    </location>
</feature>
<dbReference type="EMBL" id="QJJK01000002">
    <property type="protein sequence ID" value="PXW63524.1"/>
    <property type="molecule type" value="Genomic_DNA"/>
</dbReference>
<evidence type="ECO:0000313" key="3">
    <source>
        <dbReference type="EMBL" id="PXW63524.1"/>
    </source>
</evidence>
<evidence type="ECO:0000259" key="2">
    <source>
        <dbReference type="Pfam" id="PF07992"/>
    </source>
</evidence>
<dbReference type="InterPro" id="IPR036188">
    <property type="entry name" value="FAD/NAD-bd_sf"/>
</dbReference>
<dbReference type="InterPro" id="IPR023753">
    <property type="entry name" value="FAD/NAD-binding_dom"/>
</dbReference>
<accession>A0A2V3UEX7</accession>
<dbReference type="PRINTS" id="PR00469">
    <property type="entry name" value="PNDRDTASEII"/>
</dbReference>
<gene>
    <name evidence="3" type="ORF">C7450_102440</name>
</gene>
<dbReference type="GO" id="GO:0016491">
    <property type="term" value="F:oxidoreductase activity"/>
    <property type="evidence" value="ECO:0007669"/>
    <property type="project" value="UniProtKB-KW"/>
</dbReference>